<dbReference type="Proteomes" id="UP000184388">
    <property type="component" value="Unassembled WGS sequence"/>
</dbReference>
<name>A0A9X8N7V2_9ACTN</name>
<proteinExistence type="predicted"/>
<protein>
    <submittedName>
        <fullName evidence="1">AAA domain-containing protein</fullName>
    </submittedName>
</protein>
<evidence type="ECO:0000313" key="1">
    <source>
        <dbReference type="EMBL" id="SHN24351.1"/>
    </source>
</evidence>
<dbReference type="Pfam" id="PF13481">
    <property type="entry name" value="AAA_25"/>
    <property type="match status" value="1"/>
</dbReference>
<evidence type="ECO:0000313" key="2">
    <source>
        <dbReference type="Proteomes" id="UP000184388"/>
    </source>
</evidence>
<dbReference type="RefSeq" id="WP_073449028.1">
    <property type="nucleotide sequence ID" value="NZ_FRBK01000026.1"/>
</dbReference>
<accession>A0A9X8N7V2</accession>
<dbReference type="AlphaFoldDB" id="A0A9X8N7V2"/>
<dbReference type="EMBL" id="FRBK01000026">
    <property type="protein sequence ID" value="SHN24351.1"/>
    <property type="molecule type" value="Genomic_DNA"/>
</dbReference>
<gene>
    <name evidence="1" type="ORF">SAMN05216268_12691</name>
</gene>
<reference evidence="2" key="1">
    <citation type="submission" date="2016-11" db="EMBL/GenBank/DDBJ databases">
        <authorList>
            <person name="Jaros S."/>
            <person name="Januszkiewicz K."/>
            <person name="Wedrychowicz H."/>
        </authorList>
    </citation>
    <scope>NUCLEOTIDE SEQUENCE [LARGE SCALE GENOMIC DNA]</scope>
    <source>
        <strain evidence="2">CGMCC 4.3555</strain>
    </source>
</reference>
<dbReference type="SUPFAM" id="SSF52540">
    <property type="entry name" value="P-loop containing nucleoside triphosphate hydrolases"/>
    <property type="match status" value="1"/>
</dbReference>
<dbReference type="Gene3D" id="3.40.50.300">
    <property type="entry name" value="P-loop containing nucleotide triphosphate hydrolases"/>
    <property type="match status" value="1"/>
</dbReference>
<organism evidence="1 2">
    <name type="scientific">Streptomyces yunnanensis</name>
    <dbReference type="NCBI Taxonomy" id="156453"/>
    <lineage>
        <taxon>Bacteria</taxon>
        <taxon>Bacillati</taxon>
        <taxon>Actinomycetota</taxon>
        <taxon>Actinomycetes</taxon>
        <taxon>Kitasatosporales</taxon>
        <taxon>Streptomycetaceae</taxon>
        <taxon>Streptomyces</taxon>
    </lineage>
</organism>
<sequence>MYTLSQSIRAKGDSGEPLPAAYKSMEKAGTRYIRGQLSLTVAGGGTGKSAYTLSRILRAESPIPTIYFSADSSADIQLSRAISILTGTEMTDSMSAVRRNDIGTYAELLDEHPIRFDYAASPTIDDIEDTVSAWYELYGEDAHMVVLDNITNIRGGTQANDEDPFGGLESLMDWANDMARQTGAHVAGLHHTTGPHNDGQSPIPMSGVKGQITRVPALVLTLHKPEEDVLAVSTVKNRAGKSDASGQTFVSLGFDGNTMQITDDKFSTITY</sequence>
<comment type="caution">
    <text evidence="1">The sequence shown here is derived from an EMBL/GenBank/DDBJ whole genome shotgun (WGS) entry which is preliminary data.</text>
</comment>
<dbReference type="InterPro" id="IPR027417">
    <property type="entry name" value="P-loop_NTPase"/>
</dbReference>